<evidence type="ECO:0000256" key="2">
    <source>
        <dbReference type="SAM" id="Phobius"/>
    </source>
</evidence>
<sequence>MSNDSDVEQRASAPHAAPPAEPAPAAEVAAAPRGRMGWFTRLRTADKVVFSFAAVVLVPLLVWAIADRVSAPSAQEAQAQYAEENFRDGVTQILDGQGLAVVEDDWPAMRAAGHVACTQLTGHQKSVASLYMDAFIAGGGTDSTAVTRAVVTEAIQEYCPAFIGEREAFREQQNQTPSSG</sequence>
<feature type="domain" description="DUF732" evidence="3">
    <location>
        <begin position="94"/>
        <end position="160"/>
    </location>
</feature>
<evidence type="ECO:0000259" key="3">
    <source>
        <dbReference type="Pfam" id="PF05305"/>
    </source>
</evidence>
<reference evidence="4" key="1">
    <citation type="submission" date="2024-05" db="EMBL/GenBank/DDBJ databases">
        <authorList>
            <person name="Kim S."/>
            <person name="Heo J."/>
            <person name="Choi H."/>
            <person name="Choi Y."/>
            <person name="Kwon S.-W."/>
            <person name="Kim Y."/>
        </authorList>
    </citation>
    <scope>NUCLEOTIDE SEQUENCE</scope>
    <source>
        <strain evidence="4">KACC 23699</strain>
    </source>
</reference>
<dbReference type="RefSeq" id="WP_406832816.1">
    <property type="nucleotide sequence ID" value="NZ_CP157483.1"/>
</dbReference>
<evidence type="ECO:0000313" key="4">
    <source>
        <dbReference type="EMBL" id="XBO45324.1"/>
    </source>
</evidence>
<dbReference type="AlphaFoldDB" id="A0AAU7JZN8"/>
<evidence type="ECO:0000256" key="1">
    <source>
        <dbReference type="SAM" id="MobiDB-lite"/>
    </source>
</evidence>
<dbReference type="EMBL" id="CP157483">
    <property type="protein sequence ID" value="XBO45324.1"/>
    <property type="molecule type" value="Genomic_DNA"/>
</dbReference>
<keyword evidence="2" id="KW-0472">Membrane</keyword>
<dbReference type="InterPro" id="IPR007969">
    <property type="entry name" value="DUF732"/>
</dbReference>
<proteinExistence type="predicted"/>
<gene>
    <name evidence="4" type="ORF">ABEG17_08335</name>
</gene>
<organism evidence="4">
    <name type="scientific">Pedococcus sp. KACC 23699</name>
    <dbReference type="NCBI Taxonomy" id="3149228"/>
    <lineage>
        <taxon>Bacteria</taxon>
        <taxon>Bacillati</taxon>
        <taxon>Actinomycetota</taxon>
        <taxon>Actinomycetes</taxon>
        <taxon>Micrococcales</taxon>
        <taxon>Intrasporangiaceae</taxon>
        <taxon>Pedococcus</taxon>
    </lineage>
</organism>
<feature type="region of interest" description="Disordered" evidence="1">
    <location>
        <begin position="1"/>
        <end position="27"/>
    </location>
</feature>
<keyword evidence="2" id="KW-1133">Transmembrane helix</keyword>
<dbReference type="Pfam" id="PF05305">
    <property type="entry name" value="DUF732"/>
    <property type="match status" value="1"/>
</dbReference>
<keyword evidence="2" id="KW-0812">Transmembrane</keyword>
<accession>A0AAU7JZN8</accession>
<feature type="transmembrane region" description="Helical" evidence="2">
    <location>
        <begin position="48"/>
        <end position="66"/>
    </location>
</feature>
<name>A0AAU7JZN8_9MICO</name>
<protein>
    <recommendedName>
        <fullName evidence="3">DUF732 domain-containing protein</fullName>
    </recommendedName>
</protein>